<proteinExistence type="predicted"/>
<gene>
    <name evidence="2" type="ORF">BOVATA_016410</name>
</gene>
<dbReference type="VEuPathDB" id="PiroplasmaDB:BOVATA_016410"/>
<dbReference type="GeneID" id="39873918"/>
<keyword evidence="3" id="KW-1185">Reference proteome</keyword>
<evidence type="ECO:0000313" key="3">
    <source>
        <dbReference type="Proteomes" id="UP000236319"/>
    </source>
</evidence>
<evidence type="ECO:0000256" key="1">
    <source>
        <dbReference type="SAM" id="MobiDB-lite"/>
    </source>
</evidence>
<dbReference type="EMBL" id="BDSA01000002">
    <property type="protein sequence ID" value="GBE60148.1"/>
    <property type="molecule type" value="Genomic_DNA"/>
</dbReference>
<name>A0A2H6KAY2_9APIC</name>
<dbReference type="RefSeq" id="XP_028866391.1">
    <property type="nucleotide sequence ID" value="XM_029010558.1"/>
</dbReference>
<feature type="region of interest" description="Disordered" evidence="1">
    <location>
        <begin position="1"/>
        <end position="22"/>
    </location>
</feature>
<evidence type="ECO:0000313" key="2">
    <source>
        <dbReference type="EMBL" id="GBE60148.1"/>
    </source>
</evidence>
<organism evidence="2 3">
    <name type="scientific">Babesia ovata</name>
    <dbReference type="NCBI Taxonomy" id="189622"/>
    <lineage>
        <taxon>Eukaryota</taxon>
        <taxon>Sar</taxon>
        <taxon>Alveolata</taxon>
        <taxon>Apicomplexa</taxon>
        <taxon>Aconoidasida</taxon>
        <taxon>Piroplasmida</taxon>
        <taxon>Babesiidae</taxon>
        <taxon>Babesia</taxon>
    </lineage>
</organism>
<feature type="region of interest" description="Disordered" evidence="1">
    <location>
        <begin position="63"/>
        <end position="90"/>
    </location>
</feature>
<dbReference type="Proteomes" id="UP000236319">
    <property type="component" value="Unassembled WGS sequence"/>
</dbReference>
<sequence>MIEHEDRYQGACNLPDRRDEGGVEAAIQLKANHDEDLPNAGGEGEKRQVHPYLRVLQQYPERSRALEYEHRSGGQRKPEEVEGEKQHEGVEVLGGKHLVLEWPRDTVTEQREEAHEHAEKRVFSIHPALWLEVVEAEDTKRDHKDGNVVVHRIPPTKNDKPSNKNGYHFCTLNDDLGGNPNIFD</sequence>
<accession>A0A2H6KAY2</accession>
<feature type="region of interest" description="Disordered" evidence="1">
    <location>
        <begin position="31"/>
        <end position="50"/>
    </location>
</feature>
<protein>
    <submittedName>
        <fullName evidence="2">Minichromosome maintenance complex protein, putative</fullName>
    </submittedName>
</protein>
<dbReference type="AlphaFoldDB" id="A0A2H6KAY2"/>
<reference evidence="2 3" key="1">
    <citation type="journal article" date="2017" name="BMC Genomics">
        <title>Whole-genome assembly of Babesia ovata and comparative genomics between closely related pathogens.</title>
        <authorList>
            <person name="Yamagishi J."/>
            <person name="Asada M."/>
            <person name="Hakimi H."/>
            <person name="Tanaka T.Q."/>
            <person name="Sugimoto C."/>
            <person name="Kawazu S."/>
        </authorList>
    </citation>
    <scope>NUCLEOTIDE SEQUENCE [LARGE SCALE GENOMIC DNA]</scope>
    <source>
        <strain evidence="2 3">Miyake</strain>
    </source>
</reference>
<dbReference type="OrthoDB" id="10567264at2759"/>
<comment type="caution">
    <text evidence="2">The sequence shown here is derived from an EMBL/GenBank/DDBJ whole genome shotgun (WGS) entry which is preliminary data.</text>
</comment>